<sequence length="209" mass="24973">MSERSFNYVYVTLPQAQNIGMILTPILNVEEEKSSLTTESNDNDDEATIHHLTVNHDNDNESNENESNTEICQTITSNETTIVFDGIIDETKPNEIVELKTEDTHIAISIVDAKRMERLQKDIIRKKMARMRETQQQRMERLQKDRERKKLSRQRETMEQRSRRLEKDRLRIQRRRALETEEERRKRLEKNRISKRNARIKENTSQYSN</sequence>
<gene>
    <name evidence="3" type="ORF">QR98_0053560</name>
    <name evidence="2" type="ORF">SSS_709</name>
</gene>
<reference evidence="5" key="2">
    <citation type="journal article" date="2020" name="PLoS Negl. Trop. Dis.">
        <title>High-quality nuclear genome for Sarcoptes scabiei-A critical resource for a neglected parasite.</title>
        <authorList>
            <person name="Korhonen P.K."/>
            <person name="Gasser R.B."/>
            <person name="Ma G."/>
            <person name="Wang T."/>
            <person name="Stroehlein A.J."/>
            <person name="Young N.D."/>
            <person name="Ang C.S."/>
            <person name="Fernando D.D."/>
            <person name="Lu H.C."/>
            <person name="Taylor S."/>
            <person name="Reynolds S.L."/>
            <person name="Mofiz E."/>
            <person name="Najaraj S.H."/>
            <person name="Gowda H."/>
            <person name="Madugundu A."/>
            <person name="Renuse S."/>
            <person name="Holt D."/>
            <person name="Pandey A."/>
            <person name="Papenfuss A.T."/>
            <person name="Fischer K."/>
        </authorList>
    </citation>
    <scope>NUCLEOTIDE SEQUENCE [LARGE SCALE GENOMIC DNA]</scope>
</reference>
<dbReference type="OrthoDB" id="6513169at2759"/>
<dbReference type="AlphaFoldDB" id="A0A132A7C3"/>
<dbReference type="Proteomes" id="UP000616769">
    <property type="component" value="Unassembled WGS sequence"/>
</dbReference>
<dbReference type="VEuPathDB" id="VectorBase:SSCA009256"/>
<protein>
    <submittedName>
        <fullName evidence="3 4">Uncharacterized protein</fullName>
    </submittedName>
</protein>
<dbReference type="OMA" id="QRETMEQ"/>
<accession>A0A132A7C3</accession>
<evidence type="ECO:0000313" key="2">
    <source>
        <dbReference type="EMBL" id="KAF7488764.1"/>
    </source>
</evidence>
<reference evidence="2" key="3">
    <citation type="submission" date="2020-01" db="EMBL/GenBank/DDBJ databases">
        <authorList>
            <person name="Korhonen P.K.K."/>
            <person name="Guangxu M.G."/>
            <person name="Wang T.W."/>
            <person name="Stroehlein A.J.S."/>
            <person name="Young N.D."/>
            <person name="Ang C.-S.A."/>
            <person name="Fernando D.W.F."/>
            <person name="Lu H.L."/>
            <person name="Taylor S.T."/>
            <person name="Ehtesham M.E.M."/>
            <person name="Najaraj S.H.N."/>
            <person name="Harsha G.H.G."/>
            <person name="Madugundu A.M."/>
            <person name="Renuse S.R."/>
            <person name="Holt D.H."/>
            <person name="Pandey A.P."/>
            <person name="Papenfuss A.P."/>
            <person name="Gasser R.B.G."/>
            <person name="Fischer K.F."/>
        </authorList>
    </citation>
    <scope>NUCLEOTIDE SEQUENCE</scope>
    <source>
        <strain evidence="2">SSS_KF_BRIS2020</strain>
    </source>
</reference>
<dbReference type="EMBL" id="WVUK01000065">
    <property type="protein sequence ID" value="KAF7488764.1"/>
    <property type="molecule type" value="Genomic_DNA"/>
</dbReference>
<evidence type="ECO:0000313" key="5">
    <source>
        <dbReference type="Proteomes" id="UP000070412"/>
    </source>
</evidence>
<evidence type="ECO:0000256" key="1">
    <source>
        <dbReference type="SAM" id="MobiDB-lite"/>
    </source>
</evidence>
<reference evidence="4" key="4">
    <citation type="submission" date="2022-06" db="UniProtKB">
        <authorList>
            <consortium name="EnsemblMetazoa"/>
        </authorList>
    </citation>
    <scope>IDENTIFICATION</scope>
</reference>
<feature type="region of interest" description="Disordered" evidence="1">
    <location>
        <begin position="130"/>
        <end position="209"/>
    </location>
</feature>
<evidence type="ECO:0000313" key="3">
    <source>
        <dbReference type="EMBL" id="KPM06876.1"/>
    </source>
</evidence>
<name>A0A132A7C3_SARSC</name>
<proteinExistence type="predicted"/>
<reference evidence="3 6" key="1">
    <citation type="journal article" date="2015" name="Parasit. Vectors">
        <title>Draft genome of the scabies mite.</title>
        <authorList>
            <person name="Rider S.D.Jr."/>
            <person name="Morgan M.S."/>
            <person name="Arlian L.G."/>
        </authorList>
    </citation>
    <scope>NUCLEOTIDE SEQUENCE [LARGE SCALE GENOMIC DNA]</scope>
    <source>
        <strain evidence="3">Arlian Lab</strain>
    </source>
</reference>
<keyword evidence="5" id="KW-1185">Reference proteome</keyword>
<evidence type="ECO:0000313" key="6">
    <source>
        <dbReference type="Proteomes" id="UP000616769"/>
    </source>
</evidence>
<evidence type="ECO:0000313" key="4">
    <source>
        <dbReference type="EnsemblMetazoa" id="KAF7488764.1"/>
    </source>
</evidence>
<organism evidence="3 6">
    <name type="scientific">Sarcoptes scabiei</name>
    <name type="common">Itch mite</name>
    <name type="synonym">Acarus scabiei</name>
    <dbReference type="NCBI Taxonomy" id="52283"/>
    <lineage>
        <taxon>Eukaryota</taxon>
        <taxon>Metazoa</taxon>
        <taxon>Ecdysozoa</taxon>
        <taxon>Arthropoda</taxon>
        <taxon>Chelicerata</taxon>
        <taxon>Arachnida</taxon>
        <taxon>Acari</taxon>
        <taxon>Acariformes</taxon>
        <taxon>Sarcoptiformes</taxon>
        <taxon>Astigmata</taxon>
        <taxon>Psoroptidia</taxon>
        <taxon>Sarcoptoidea</taxon>
        <taxon>Sarcoptidae</taxon>
        <taxon>Sarcoptinae</taxon>
        <taxon>Sarcoptes</taxon>
    </lineage>
</organism>
<dbReference type="Proteomes" id="UP000070412">
    <property type="component" value="Unassembled WGS sequence"/>
</dbReference>
<feature type="compositionally biased region" description="Basic and acidic residues" evidence="1">
    <location>
        <begin position="130"/>
        <end position="192"/>
    </location>
</feature>
<dbReference type="EnsemblMetazoa" id="SSS_709s_mrna">
    <property type="protein sequence ID" value="KAF7488764.1"/>
    <property type="gene ID" value="SSS_709"/>
</dbReference>
<dbReference type="EMBL" id="JXLN01011123">
    <property type="protein sequence ID" value="KPM06876.1"/>
    <property type="molecule type" value="Genomic_DNA"/>
</dbReference>